<feature type="domain" description="RING-type" evidence="5">
    <location>
        <begin position="28"/>
        <end position="73"/>
    </location>
</feature>
<dbReference type="InterPro" id="IPR052667">
    <property type="entry name" value="E3_ubiquitin-ligase_RING"/>
</dbReference>
<dbReference type="GO" id="GO:0008270">
    <property type="term" value="F:zinc ion binding"/>
    <property type="evidence" value="ECO:0007669"/>
    <property type="project" value="UniProtKB-KW"/>
</dbReference>
<evidence type="ECO:0000256" key="3">
    <source>
        <dbReference type="ARBA" id="ARBA00022833"/>
    </source>
</evidence>
<dbReference type="InterPro" id="IPR017907">
    <property type="entry name" value="Znf_RING_CS"/>
</dbReference>
<organism evidence="6 7">
    <name type="scientific">Pristionchus entomophagus</name>
    <dbReference type="NCBI Taxonomy" id="358040"/>
    <lineage>
        <taxon>Eukaryota</taxon>
        <taxon>Metazoa</taxon>
        <taxon>Ecdysozoa</taxon>
        <taxon>Nematoda</taxon>
        <taxon>Chromadorea</taxon>
        <taxon>Rhabditida</taxon>
        <taxon>Rhabditina</taxon>
        <taxon>Diplogasteromorpha</taxon>
        <taxon>Diplogasteroidea</taxon>
        <taxon>Neodiplogasteridae</taxon>
        <taxon>Pristionchus</taxon>
    </lineage>
</organism>
<dbReference type="PANTHER" id="PTHR47156:SF10">
    <property type="entry name" value="E3 UBIQUITIN-PROTEIN LIGASE TRIM-21-RELATED"/>
    <property type="match status" value="1"/>
</dbReference>
<dbReference type="Pfam" id="PF13445">
    <property type="entry name" value="zf-RING_UBOX"/>
    <property type="match status" value="1"/>
</dbReference>
<dbReference type="InterPro" id="IPR001841">
    <property type="entry name" value="Znf_RING"/>
</dbReference>
<keyword evidence="3" id="KW-0862">Zinc</keyword>
<accession>A0AAV5T753</accession>
<reference evidence="6" key="1">
    <citation type="submission" date="2023-10" db="EMBL/GenBank/DDBJ databases">
        <title>Genome assembly of Pristionchus species.</title>
        <authorList>
            <person name="Yoshida K."/>
            <person name="Sommer R.J."/>
        </authorList>
    </citation>
    <scope>NUCLEOTIDE SEQUENCE</scope>
    <source>
        <strain evidence="6">RS0144</strain>
    </source>
</reference>
<evidence type="ECO:0000313" key="7">
    <source>
        <dbReference type="Proteomes" id="UP001432027"/>
    </source>
</evidence>
<feature type="non-terminal residue" evidence="6">
    <location>
        <position position="1"/>
    </location>
</feature>
<dbReference type="PROSITE" id="PS50089">
    <property type="entry name" value="ZF_RING_2"/>
    <property type="match status" value="1"/>
</dbReference>
<dbReference type="InterPro" id="IPR013083">
    <property type="entry name" value="Znf_RING/FYVE/PHD"/>
</dbReference>
<keyword evidence="7" id="KW-1185">Reference proteome</keyword>
<dbReference type="PANTHER" id="PTHR47156">
    <property type="entry name" value="PROTEIN CBG20824"/>
    <property type="match status" value="1"/>
</dbReference>
<dbReference type="SUPFAM" id="SSF57850">
    <property type="entry name" value="RING/U-box"/>
    <property type="match status" value="1"/>
</dbReference>
<proteinExistence type="predicted"/>
<dbReference type="PROSITE" id="PS00518">
    <property type="entry name" value="ZF_RING_1"/>
    <property type="match status" value="1"/>
</dbReference>
<evidence type="ECO:0000256" key="4">
    <source>
        <dbReference type="PROSITE-ProRule" id="PRU00175"/>
    </source>
</evidence>
<comment type="caution">
    <text evidence="6">The sequence shown here is derived from an EMBL/GenBank/DDBJ whole genome shotgun (WGS) entry which is preliminary data.</text>
</comment>
<keyword evidence="1" id="KW-0479">Metal-binding</keyword>
<sequence length="139" mass="15774">VFCLVRISPFVSSLIHPLKDLLEQHCTCGVCLDLFDSNVNLPRFLNCGHTFCDRCIQHLRENGERILRCPSCKSTQYISSSPLPVNYQILGLADDLKTKRETNQRRSLRRPHKDGIKCAECSVPPKISSLRVCRSCEVS</sequence>
<gene>
    <name evidence="6" type="ORF">PENTCL1PPCAC_11679</name>
</gene>
<dbReference type="AlphaFoldDB" id="A0AAV5T753"/>
<evidence type="ECO:0000259" key="5">
    <source>
        <dbReference type="PROSITE" id="PS50089"/>
    </source>
</evidence>
<protein>
    <recommendedName>
        <fullName evidence="5">RING-type domain-containing protein</fullName>
    </recommendedName>
</protein>
<name>A0AAV5T753_9BILA</name>
<feature type="non-terminal residue" evidence="6">
    <location>
        <position position="139"/>
    </location>
</feature>
<dbReference type="SMART" id="SM00184">
    <property type="entry name" value="RING"/>
    <property type="match status" value="1"/>
</dbReference>
<evidence type="ECO:0000313" key="6">
    <source>
        <dbReference type="EMBL" id="GMS89504.1"/>
    </source>
</evidence>
<dbReference type="Proteomes" id="UP001432027">
    <property type="component" value="Unassembled WGS sequence"/>
</dbReference>
<dbReference type="EMBL" id="BTSX01000003">
    <property type="protein sequence ID" value="GMS89504.1"/>
    <property type="molecule type" value="Genomic_DNA"/>
</dbReference>
<keyword evidence="2 4" id="KW-0863">Zinc-finger</keyword>
<dbReference type="Gene3D" id="3.30.40.10">
    <property type="entry name" value="Zinc/RING finger domain, C3HC4 (zinc finger)"/>
    <property type="match status" value="1"/>
</dbReference>
<evidence type="ECO:0000256" key="2">
    <source>
        <dbReference type="ARBA" id="ARBA00022771"/>
    </source>
</evidence>
<evidence type="ECO:0000256" key="1">
    <source>
        <dbReference type="ARBA" id="ARBA00022723"/>
    </source>
</evidence>
<dbReference type="InterPro" id="IPR027370">
    <property type="entry name" value="Znf-RING_euk"/>
</dbReference>